<feature type="region of interest" description="Disordered" evidence="1">
    <location>
        <begin position="105"/>
        <end position="128"/>
    </location>
</feature>
<dbReference type="AlphaFoldDB" id="A0A0C3LFK6"/>
<evidence type="ECO:0000313" key="2">
    <source>
        <dbReference type="EMBL" id="KIO32728.1"/>
    </source>
</evidence>
<evidence type="ECO:0000256" key="1">
    <source>
        <dbReference type="SAM" id="MobiDB-lite"/>
    </source>
</evidence>
<dbReference type="EMBL" id="KN822953">
    <property type="protein sequence ID" value="KIO32728.1"/>
    <property type="molecule type" value="Genomic_DNA"/>
</dbReference>
<protein>
    <submittedName>
        <fullName evidence="2">Uncharacterized protein</fullName>
    </submittedName>
</protein>
<dbReference type="Proteomes" id="UP000054248">
    <property type="component" value="Unassembled WGS sequence"/>
</dbReference>
<accession>A0A0C3LFK6</accession>
<keyword evidence="3" id="KW-1185">Reference proteome</keyword>
<sequence length="299" mass="33447">MLTSITALRSTIFPSARPALSAPPPVERFQGTSWEECQEFILAIRAHASWERKQRDPAWMADFAANYFWHHALTWHSRLPKDVRQDWSKLEIALLDQWPVPEDDLPQIRPTPAAAPPLAAAPPPNTNEELNHPFQGLLKLVLDGSYINYYVELGNRSMGCATRDPNEATLVRTIYSSGGTLLEQINHSPPSWLGIRWMSSGPTLGSGSTDDAYITHVDKATLKPPLVGMATRPWQRIICTVLASGEVIPAWKIDETKRITLFTFVSPDKTALALVSDPDAYRKSRNNEIRAKLFIEPTA</sequence>
<evidence type="ECO:0000313" key="3">
    <source>
        <dbReference type="Proteomes" id="UP000054248"/>
    </source>
</evidence>
<feature type="compositionally biased region" description="Pro residues" evidence="1">
    <location>
        <begin position="113"/>
        <end position="125"/>
    </location>
</feature>
<gene>
    <name evidence="2" type="ORF">M407DRAFT_18486</name>
</gene>
<name>A0A0C3LFK6_9AGAM</name>
<dbReference type="HOGENOM" id="CLU_061438_1_0_1"/>
<organism evidence="2 3">
    <name type="scientific">Tulasnella calospora MUT 4182</name>
    <dbReference type="NCBI Taxonomy" id="1051891"/>
    <lineage>
        <taxon>Eukaryota</taxon>
        <taxon>Fungi</taxon>
        <taxon>Dikarya</taxon>
        <taxon>Basidiomycota</taxon>
        <taxon>Agaricomycotina</taxon>
        <taxon>Agaricomycetes</taxon>
        <taxon>Cantharellales</taxon>
        <taxon>Tulasnellaceae</taxon>
        <taxon>Tulasnella</taxon>
    </lineage>
</organism>
<reference evidence="3" key="2">
    <citation type="submission" date="2015-01" db="EMBL/GenBank/DDBJ databases">
        <title>Evolutionary Origins and Diversification of the Mycorrhizal Mutualists.</title>
        <authorList>
            <consortium name="DOE Joint Genome Institute"/>
            <consortium name="Mycorrhizal Genomics Consortium"/>
            <person name="Kohler A."/>
            <person name="Kuo A."/>
            <person name="Nagy L.G."/>
            <person name="Floudas D."/>
            <person name="Copeland A."/>
            <person name="Barry K.W."/>
            <person name="Cichocki N."/>
            <person name="Veneault-Fourrey C."/>
            <person name="LaButti K."/>
            <person name="Lindquist E.A."/>
            <person name="Lipzen A."/>
            <person name="Lundell T."/>
            <person name="Morin E."/>
            <person name="Murat C."/>
            <person name="Riley R."/>
            <person name="Ohm R."/>
            <person name="Sun H."/>
            <person name="Tunlid A."/>
            <person name="Henrissat B."/>
            <person name="Grigoriev I.V."/>
            <person name="Hibbett D.S."/>
            <person name="Martin F."/>
        </authorList>
    </citation>
    <scope>NUCLEOTIDE SEQUENCE [LARGE SCALE GENOMIC DNA]</scope>
    <source>
        <strain evidence="3">MUT 4182</strain>
    </source>
</reference>
<reference evidence="2 3" key="1">
    <citation type="submission" date="2014-04" db="EMBL/GenBank/DDBJ databases">
        <authorList>
            <consortium name="DOE Joint Genome Institute"/>
            <person name="Kuo A."/>
            <person name="Girlanda M."/>
            <person name="Perotto S."/>
            <person name="Kohler A."/>
            <person name="Nagy L.G."/>
            <person name="Floudas D."/>
            <person name="Copeland A."/>
            <person name="Barry K.W."/>
            <person name="Cichocki N."/>
            <person name="Veneault-Fourrey C."/>
            <person name="LaButti K."/>
            <person name="Lindquist E.A."/>
            <person name="Lipzen A."/>
            <person name="Lundell T."/>
            <person name="Morin E."/>
            <person name="Murat C."/>
            <person name="Sun H."/>
            <person name="Tunlid A."/>
            <person name="Henrissat B."/>
            <person name="Grigoriev I.V."/>
            <person name="Hibbett D.S."/>
            <person name="Martin F."/>
            <person name="Nordberg H.P."/>
            <person name="Cantor M.N."/>
            <person name="Hua S.X."/>
        </authorList>
    </citation>
    <scope>NUCLEOTIDE SEQUENCE [LARGE SCALE GENOMIC DNA]</scope>
    <source>
        <strain evidence="2 3">MUT 4182</strain>
    </source>
</reference>
<proteinExistence type="predicted"/>